<comment type="caution">
    <text evidence="2">The sequence shown here is derived from an EMBL/GenBank/DDBJ whole genome shotgun (WGS) entry which is preliminary data.</text>
</comment>
<evidence type="ECO:0000259" key="1">
    <source>
        <dbReference type="Pfam" id="PF01937"/>
    </source>
</evidence>
<proteinExistence type="predicted"/>
<dbReference type="Gene3D" id="1.10.285.20">
    <property type="entry name" value="Uncharacterised protein PF01937, DUF89, domain 2"/>
    <property type="match status" value="1"/>
</dbReference>
<dbReference type="EMBL" id="VSSQ01001624">
    <property type="protein sequence ID" value="MPM09888.1"/>
    <property type="molecule type" value="Genomic_DNA"/>
</dbReference>
<dbReference type="PIRSF" id="PIRSF006593">
    <property type="entry name" value="UCP006593"/>
    <property type="match status" value="1"/>
</dbReference>
<dbReference type="InterPro" id="IPR036075">
    <property type="entry name" value="ARMT-1-like_metal-bd_sf"/>
</dbReference>
<protein>
    <recommendedName>
        <fullName evidence="1">Damage-control phosphatase ARMT1-like metal-binding domain-containing protein</fullName>
    </recommendedName>
</protein>
<evidence type="ECO:0000313" key="2">
    <source>
        <dbReference type="EMBL" id="MPM09888.1"/>
    </source>
</evidence>
<dbReference type="InterPro" id="IPR014444">
    <property type="entry name" value="PH1575-like"/>
</dbReference>
<sequence>MKLQYECLTCIIAQVLNVAKMLNFDEAHKEAAMRESLAYLSGANYEGCTPESMGELWELLLKHAETGDPYAAVKSLCNQEAMKMESHVRQAILDSSDPLGRALKFAVAGNLVDYGLEHPVSLEEQNRQVDEIAATPFVVDDSLELKEALQKAETLLYLCDNAGEILFDKLLIEEICREFPQIQATCVVKGTPVLNDVTMADALEVGLDKIARVIDNGDGCPGTVLHRTSESFRREFEAADIVISKGQGNFESLTGQPKANIFFLFMAKCDAICQIVGTSKLSMLCKKNEPHSN</sequence>
<dbReference type="SUPFAM" id="SSF111321">
    <property type="entry name" value="AF1104-like"/>
    <property type="match status" value="1"/>
</dbReference>
<gene>
    <name evidence="2" type="ORF">SDC9_56211</name>
</gene>
<dbReference type="Gene3D" id="3.40.50.10880">
    <property type="entry name" value="Uncharacterised protein PF01937, DUF89, domain 3"/>
    <property type="match status" value="1"/>
</dbReference>
<accession>A0A644X284</accession>
<name>A0A644X284_9ZZZZ</name>
<dbReference type="AlphaFoldDB" id="A0A644X284"/>
<reference evidence="2" key="1">
    <citation type="submission" date="2019-08" db="EMBL/GenBank/DDBJ databases">
        <authorList>
            <person name="Kucharzyk K."/>
            <person name="Murdoch R.W."/>
            <person name="Higgins S."/>
            <person name="Loffler F."/>
        </authorList>
    </citation>
    <scope>NUCLEOTIDE SEQUENCE</scope>
</reference>
<dbReference type="Pfam" id="PF01937">
    <property type="entry name" value="ARMT1-like_dom"/>
    <property type="match status" value="1"/>
</dbReference>
<dbReference type="InterPro" id="IPR002791">
    <property type="entry name" value="ARMT1-like_metal-bd"/>
</dbReference>
<organism evidence="2">
    <name type="scientific">bioreactor metagenome</name>
    <dbReference type="NCBI Taxonomy" id="1076179"/>
    <lineage>
        <taxon>unclassified sequences</taxon>
        <taxon>metagenomes</taxon>
        <taxon>ecological metagenomes</taxon>
    </lineage>
</organism>
<feature type="domain" description="Damage-control phosphatase ARMT1-like metal-binding" evidence="1">
    <location>
        <begin position="4"/>
        <end position="279"/>
    </location>
</feature>